<proteinExistence type="predicted"/>
<organism evidence="1 2">
    <name type="scientific">Neobacillus niacini</name>
    <dbReference type="NCBI Taxonomy" id="86668"/>
    <lineage>
        <taxon>Bacteria</taxon>
        <taxon>Bacillati</taxon>
        <taxon>Bacillota</taxon>
        <taxon>Bacilli</taxon>
        <taxon>Bacillales</taxon>
        <taxon>Bacillaceae</taxon>
        <taxon>Neobacillus</taxon>
    </lineage>
</organism>
<reference evidence="2" key="2">
    <citation type="submission" date="2020-08" db="EMBL/GenBank/DDBJ databases">
        <title>The Agave Microbiome: Exploring the role of microbial communities in plant adaptations to desert environments.</title>
        <authorList>
            <person name="Partida-Martinez L.P."/>
        </authorList>
    </citation>
    <scope>NUCLEOTIDE SEQUENCE [LARGE SCALE GENOMIC DNA]</scope>
    <source>
        <strain evidence="2">AT2.8</strain>
    </source>
</reference>
<comment type="caution">
    <text evidence="1">The sequence shown here is derived from an EMBL/GenBank/DDBJ whole genome shotgun (WGS) entry which is preliminary data.</text>
</comment>
<reference evidence="2" key="1">
    <citation type="submission" date="2020-07" db="EMBL/GenBank/DDBJ databases">
        <authorList>
            <person name="Partida-Martinez L."/>
            <person name="Huntemann M."/>
            <person name="Clum A."/>
            <person name="Wang J."/>
            <person name="Palaniappan K."/>
            <person name="Ritter S."/>
            <person name="Chen I.-M."/>
            <person name="Stamatis D."/>
            <person name="Reddy T."/>
            <person name="O'Malley R."/>
            <person name="Daum C."/>
            <person name="Shapiro N."/>
            <person name="Ivanova N."/>
            <person name="Kyrpides N."/>
            <person name="Woyke T."/>
        </authorList>
    </citation>
    <scope>NUCLEOTIDE SEQUENCE [LARGE SCALE GENOMIC DNA]</scope>
    <source>
        <strain evidence="2">AT2.8</strain>
    </source>
</reference>
<evidence type="ECO:0000313" key="2">
    <source>
        <dbReference type="Proteomes" id="UP000548423"/>
    </source>
</evidence>
<gene>
    <name evidence="1" type="ORF">F4694_003677</name>
</gene>
<dbReference type="Proteomes" id="UP000548423">
    <property type="component" value="Unassembled WGS sequence"/>
</dbReference>
<sequence>MTAFLFAKKLDLMVGIGIGRKLKRKYPFHRLIIKSH</sequence>
<name>A0A852TH18_9BACI</name>
<dbReference type="AlphaFoldDB" id="A0A852TH18"/>
<dbReference type="EMBL" id="JACCBX010000007">
    <property type="protein sequence ID" value="NYE06897.1"/>
    <property type="molecule type" value="Genomic_DNA"/>
</dbReference>
<evidence type="ECO:0000313" key="1">
    <source>
        <dbReference type="EMBL" id="NYE06897.1"/>
    </source>
</evidence>
<accession>A0A852TH18</accession>
<protein>
    <submittedName>
        <fullName evidence="1">Uncharacterized protein</fullName>
    </submittedName>
</protein>